<keyword evidence="3" id="KW-1185">Reference proteome</keyword>
<dbReference type="STRING" id="56646.A0A2L2TDS3"/>
<accession>A0A2L2TDS3</accession>
<dbReference type="AlphaFoldDB" id="A0A2L2TDS3"/>
<reference evidence="3" key="1">
    <citation type="submission" date="2014-10" db="EMBL/GenBank/DDBJ databases">
        <authorList>
            <person name="King R."/>
        </authorList>
    </citation>
    <scope>NUCLEOTIDE SEQUENCE [LARGE SCALE GENOMIC DNA]</scope>
    <source>
        <strain evidence="3">A3/5</strain>
    </source>
</reference>
<dbReference type="OrthoDB" id="1263307at2759"/>
<organism evidence="2 3">
    <name type="scientific">Fusarium venenatum</name>
    <dbReference type="NCBI Taxonomy" id="56646"/>
    <lineage>
        <taxon>Eukaryota</taxon>
        <taxon>Fungi</taxon>
        <taxon>Dikarya</taxon>
        <taxon>Ascomycota</taxon>
        <taxon>Pezizomycotina</taxon>
        <taxon>Sordariomycetes</taxon>
        <taxon>Hypocreomycetidae</taxon>
        <taxon>Hypocreales</taxon>
        <taxon>Nectriaceae</taxon>
        <taxon>Fusarium</taxon>
    </lineage>
</organism>
<evidence type="ECO:0000259" key="1">
    <source>
        <dbReference type="Pfam" id="PF12697"/>
    </source>
</evidence>
<sequence length="252" mass="26477">MVETKPIIVLVHGAWQTAAQWQPLAKVLTSDGFTVLEPQNASSGTDVAAIRGKTYRDDVSVIHSAIEPHLAAGKEIVIVCHSYGGVPASAAAEGYQVHERRARGLSGGIKHIVYLAAFAFPARELSLLMALGGDYAPFMNNKGDAIALGDGAKDALYNDTEPGLANQLLDAGVYQSTASFETPQKFAAVDVAVPKTYVLAEDDHALPPEAQEGMIKALSDVSVVRVAAGHCVHLNPKMAPTLVEAIKAAAQA</sequence>
<feature type="domain" description="AB hydrolase-1" evidence="1">
    <location>
        <begin position="8"/>
        <end position="236"/>
    </location>
</feature>
<dbReference type="Pfam" id="PF12697">
    <property type="entry name" value="Abhydrolase_6"/>
    <property type="match status" value="1"/>
</dbReference>
<dbReference type="Gene3D" id="3.40.50.1820">
    <property type="entry name" value="alpha/beta hydrolase"/>
    <property type="match status" value="1"/>
</dbReference>
<evidence type="ECO:0000313" key="3">
    <source>
        <dbReference type="Proteomes" id="UP000245910"/>
    </source>
</evidence>
<dbReference type="RefSeq" id="XP_025591834.1">
    <property type="nucleotide sequence ID" value="XM_025736922.2"/>
</dbReference>
<dbReference type="InterPro" id="IPR052897">
    <property type="entry name" value="Sec-Metab_Biosynth_Hydrolase"/>
</dbReference>
<dbReference type="PANTHER" id="PTHR37017">
    <property type="entry name" value="AB HYDROLASE-1 DOMAIN-CONTAINING PROTEIN-RELATED"/>
    <property type="match status" value="1"/>
</dbReference>
<dbReference type="InterPro" id="IPR000073">
    <property type="entry name" value="AB_hydrolase_1"/>
</dbReference>
<dbReference type="GeneID" id="37259835"/>
<protein>
    <recommendedName>
        <fullName evidence="1">AB hydrolase-1 domain-containing protein</fullName>
    </recommendedName>
</protein>
<name>A0A2L2TDS3_9HYPO</name>
<dbReference type="InterPro" id="IPR029058">
    <property type="entry name" value="AB_hydrolase_fold"/>
</dbReference>
<dbReference type="SUPFAM" id="SSF53474">
    <property type="entry name" value="alpha/beta-Hydrolases"/>
    <property type="match status" value="1"/>
</dbReference>
<dbReference type="EMBL" id="LN649231">
    <property type="protein sequence ID" value="CEI68119.1"/>
    <property type="molecule type" value="Genomic_DNA"/>
</dbReference>
<dbReference type="Proteomes" id="UP000245910">
    <property type="component" value="Chromosome III"/>
</dbReference>
<proteinExistence type="predicted"/>
<evidence type="ECO:0000313" key="2">
    <source>
        <dbReference type="EMBL" id="CEI68119.1"/>
    </source>
</evidence>
<dbReference type="KEGG" id="fvn:FVRRES_08196"/>
<dbReference type="PANTHER" id="PTHR37017:SF13">
    <property type="entry name" value="AB HYDROLASE-1 DOMAIN-CONTAINING PROTEIN"/>
    <property type="match status" value="1"/>
</dbReference>